<dbReference type="AlphaFoldDB" id="A0AAQ4FBH5"/>
<dbReference type="Gene3D" id="1.10.1380.10">
    <property type="entry name" value="Neutral endopeptidase , domain2"/>
    <property type="match status" value="1"/>
</dbReference>
<dbReference type="PANTHER" id="PTHR11733">
    <property type="entry name" value="ZINC METALLOPROTEASE FAMILY M13 NEPRILYSIN-RELATED"/>
    <property type="match status" value="1"/>
</dbReference>
<organism evidence="1 2">
    <name type="scientific">Amblyomma americanum</name>
    <name type="common">Lone star tick</name>
    <dbReference type="NCBI Taxonomy" id="6943"/>
    <lineage>
        <taxon>Eukaryota</taxon>
        <taxon>Metazoa</taxon>
        <taxon>Ecdysozoa</taxon>
        <taxon>Arthropoda</taxon>
        <taxon>Chelicerata</taxon>
        <taxon>Arachnida</taxon>
        <taxon>Acari</taxon>
        <taxon>Parasitiformes</taxon>
        <taxon>Ixodida</taxon>
        <taxon>Ixodoidea</taxon>
        <taxon>Ixodidae</taxon>
        <taxon>Amblyomminae</taxon>
        <taxon>Amblyomma</taxon>
    </lineage>
</organism>
<dbReference type="InterPro" id="IPR024079">
    <property type="entry name" value="MetalloPept_cat_dom_sf"/>
</dbReference>
<proteinExistence type="predicted"/>
<dbReference type="InterPro" id="IPR042089">
    <property type="entry name" value="Peptidase_M13_dom_2"/>
</dbReference>
<dbReference type="PANTHER" id="PTHR11733:SF167">
    <property type="entry name" value="FI17812P1-RELATED"/>
    <property type="match status" value="1"/>
</dbReference>
<dbReference type="Gene3D" id="3.40.390.10">
    <property type="entry name" value="Collagenase (Catalytic Domain)"/>
    <property type="match status" value="1"/>
</dbReference>
<dbReference type="GO" id="GO:0016485">
    <property type="term" value="P:protein processing"/>
    <property type="evidence" value="ECO:0007669"/>
    <property type="project" value="TreeGrafter"/>
</dbReference>
<dbReference type="InterPro" id="IPR000718">
    <property type="entry name" value="Peptidase_M13"/>
</dbReference>
<dbReference type="GO" id="GO:0004222">
    <property type="term" value="F:metalloendopeptidase activity"/>
    <property type="evidence" value="ECO:0007669"/>
    <property type="project" value="InterPro"/>
</dbReference>
<protein>
    <submittedName>
        <fullName evidence="1">Uncharacterized protein</fullName>
    </submittedName>
</protein>
<keyword evidence="2" id="KW-1185">Reference proteome</keyword>
<name>A0AAQ4FBH5_AMBAM</name>
<evidence type="ECO:0000313" key="1">
    <source>
        <dbReference type="EMBL" id="KAK8784607.1"/>
    </source>
</evidence>
<accession>A0AAQ4FBH5</accession>
<dbReference type="SUPFAM" id="SSF55486">
    <property type="entry name" value="Metalloproteases ('zincins'), catalytic domain"/>
    <property type="match status" value="1"/>
</dbReference>
<sequence length="601" mass="67906">MGNACVTDGCLNAVWELTSSIDLTVEPCKNFYGFACGLWGNESSSPIARHGKRHDSYMSIQRGAYVTAVNLSLLQPPRGPSVTWMTTASNMSVVYRSCLRFFGEEPVDFYETMRASGIDFNAWTSVSTFDDLFALAIGHALQYNMTSVLGVRWRDDRGGSEFLDIFTGMSIVQRMGSSSRRRFVIRGLMLIGQYNTLGQIAAVENLDNAITEKVTTPCSSSTPKTEISLTEMDTPRTNWSRAVAEYAELVGRQPPSEALVENISGVRAVLEQLAKAERLSVAVYLMLSPLAEFFLIEDEVQRQEPVNIDGGERPAMYEACVRTLELLFGEHYRRWVSMHIHKQGITSDVRRLWKVVLAALERFALDRPSTPLDWETVYAVSELETALPDTERRTPHDQIEGTALPSEYSRDFISNIIRFSQKTGAKRRCEPFLTLYSIGMRWSDRETLLRLLVPDFYHPEVTEHVINYATLGYFLAELAIRSALPKNWSSKGYFLCMENYARFHLGLVSSKWHWRQLRERIWAAQVALRAAVMESADLSTRDDLLRLFFLRLARTSCSLAARRRDDAGHISEVATSCNMIAMTAPNFSRAFGCPNLPDVDC</sequence>
<dbReference type="Proteomes" id="UP001321473">
    <property type="component" value="Unassembled WGS sequence"/>
</dbReference>
<gene>
    <name evidence="1" type="ORF">V5799_009027</name>
</gene>
<reference evidence="1 2" key="1">
    <citation type="journal article" date="2023" name="Arcadia Sci">
        <title>De novo assembly of a long-read Amblyomma americanum tick genome.</title>
        <authorList>
            <person name="Chou S."/>
            <person name="Poskanzer K.E."/>
            <person name="Rollins M."/>
            <person name="Thuy-Boun P.S."/>
        </authorList>
    </citation>
    <scope>NUCLEOTIDE SEQUENCE [LARGE SCALE GENOMIC DNA]</scope>
    <source>
        <strain evidence="1">F_SG_1</strain>
        <tissue evidence="1">Salivary glands</tissue>
    </source>
</reference>
<evidence type="ECO:0000313" key="2">
    <source>
        <dbReference type="Proteomes" id="UP001321473"/>
    </source>
</evidence>
<dbReference type="PROSITE" id="PS51885">
    <property type="entry name" value="NEPRILYSIN"/>
    <property type="match status" value="1"/>
</dbReference>
<dbReference type="EMBL" id="JARKHS020004429">
    <property type="protein sequence ID" value="KAK8784607.1"/>
    <property type="molecule type" value="Genomic_DNA"/>
</dbReference>
<dbReference type="GO" id="GO:0005886">
    <property type="term" value="C:plasma membrane"/>
    <property type="evidence" value="ECO:0007669"/>
    <property type="project" value="TreeGrafter"/>
</dbReference>
<comment type="caution">
    <text evidence="1">The sequence shown here is derived from an EMBL/GenBank/DDBJ whole genome shotgun (WGS) entry which is preliminary data.</text>
</comment>